<evidence type="ECO:0000313" key="1">
    <source>
        <dbReference type="EMBL" id="CAI5723176.1"/>
    </source>
</evidence>
<organism evidence="1 2">
    <name type="scientific">Peronospora destructor</name>
    <dbReference type="NCBI Taxonomy" id="86335"/>
    <lineage>
        <taxon>Eukaryota</taxon>
        <taxon>Sar</taxon>
        <taxon>Stramenopiles</taxon>
        <taxon>Oomycota</taxon>
        <taxon>Peronosporomycetes</taxon>
        <taxon>Peronosporales</taxon>
        <taxon>Peronosporaceae</taxon>
        <taxon>Peronospora</taxon>
    </lineage>
</organism>
<dbReference type="Proteomes" id="UP001162029">
    <property type="component" value="Unassembled WGS sequence"/>
</dbReference>
<protein>
    <submittedName>
        <fullName evidence="1">Uncharacterized protein</fullName>
    </submittedName>
</protein>
<evidence type="ECO:0000313" key="2">
    <source>
        <dbReference type="Proteomes" id="UP001162029"/>
    </source>
</evidence>
<sequence length="426" mass="47275">MTDAAVPRISGMIWTRSVGILRVWKSRYVRPVGLVVGTAVVTADGTFPTGIIYKKLVATTILSSTMDRPLKNDREPVATRSGTTKTAGYDLATIRVVYEILAEIFFLSVQQRDARGLAWIESFERAASDFALNGGRELRPVESSHVGEPKQAAHLRSLSAASTLSFPTAGPTFPGKERDLGVENSYAVHDDVDKMKLAGIHLEFASKSWQGHKRLAKETALFAKFRSLTEIFLSESTAKNGKLPPSLRATIVILPELSILREAKMLRYFPYQELPELIVRKLPNNVESTFVRVHPRYNDVLVNSLRSPMVHGVLIRAVHGASKNVSQVETLSAHDVSDLVHATEPQWIPYLDLVCYQLVNEMSLVENLAASEFLLMATRHSVSQPLTGDIVITVNARKSKLLLDLPEAFVMKHDVEIYPSSKNCKM</sequence>
<gene>
    <name evidence="1" type="ORF">PDE001_LOCUS2845</name>
</gene>
<comment type="caution">
    <text evidence="1">The sequence shown here is derived from an EMBL/GenBank/DDBJ whole genome shotgun (WGS) entry which is preliminary data.</text>
</comment>
<keyword evidence="2" id="KW-1185">Reference proteome</keyword>
<dbReference type="AlphaFoldDB" id="A0AAV0TJW6"/>
<reference evidence="1" key="1">
    <citation type="submission" date="2022-12" db="EMBL/GenBank/DDBJ databases">
        <authorList>
            <person name="Webb A."/>
        </authorList>
    </citation>
    <scope>NUCLEOTIDE SEQUENCE</scope>
    <source>
        <strain evidence="1">Pd1</strain>
    </source>
</reference>
<name>A0AAV0TJW6_9STRA</name>
<dbReference type="EMBL" id="CANTFM010000491">
    <property type="protein sequence ID" value="CAI5723176.1"/>
    <property type="molecule type" value="Genomic_DNA"/>
</dbReference>
<proteinExistence type="predicted"/>
<accession>A0AAV0TJW6</accession>